<gene>
    <name evidence="2" type="ORF">ACFQ0E_03590</name>
</gene>
<evidence type="ECO:0000313" key="3">
    <source>
        <dbReference type="Proteomes" id="UP001597110"/>
    </source>
</evidence>
<evidence type="ECO:0008006" key="4">
    <source>
        <dbReference type="Google" id="ProtNLM"/>
    </source>
</evidence>
<proteinExistence type="predicted"/>
<keyword evidence="1" id="KW-0812">Transmembrane</keyword>
<comment type="caution">
    <text evidence="2">The sequence shown here is derived from an EMBL/GenBank/DDBJ whole genome shotgun (WGS) entry which is preliminary data.</text>
</comment>
<sequence>MHSRPARILFTVADLLAWPACAISLLVAGLYPFVISTFLARKGITVPGWMLTSEWLGWLLASVGLMLALRRTPFSLVPLLLSALAFAVARDWPYALSMLGYAVLLVALPHVLALRAFKASGGTP</sequence>
<dbReference type="Proteomes" id="UP001597110">
    <property type="component" value="Unassembled WGS sequence"/>
</dbReference>
<feature type="transmembrane region" description="Helical" evidence="1">
    <location>
        <begin position="98"/>
        <end position="117"/>
    </location>
</feature>
<feature type="transmembrane region" description="Helical" evidence="1">
    <location>
        <begin position="46"/>
        <end position="67"/>
    </location>
</feature>
<keyword evidence="1" id="KW-1133">Transmembrane helix</keyword>
<keyword evidence="3" id="KW-1185">Reference proteome</keyword>
<keyword evidence="1" id="KW-0472">Membrane</keyword>
<feature type="transmembrane region" description="Helical" evidence="1">
    <location>
        <begin position="12"/>
        <end position="34"/>
    </location>
</feature>
<dbReference type="RefSeq" id="WP_386822327.1">
    <property type="nucleotide sequence ID" value="NZ_JBHTIF010000001.1"/>
</dbReference>
<dbReference type="EMBL" id="JBHTIF010000001">
    <property type="protein sequence ID" value="MFD0724676.1"/>
    <property type="molecule type" value="Genomic_DNA"/>
</dbReference>
<name>A0ABW2Y863_9GAMM</name>
<organism evidence="2 3">
    <name type="scientific">Lysobacter brunescens</name>
    <dbReference type="NCBI Taxonomy" id="262323"/>
    <lineage>
        <taxon>Bacteria</taxon>
        <taxon>Pseudomonadati</taxon>
        <taxon>Pseudomonadota</taxon>
        <taxon>Gammaproteobacteria</taxon>
        <taxon>Lysobacterales</taxon>
        <taxon>Lysobacteraceae</taxon>
        <taxon>Lysobacter</taxon>
    </lineage>
</organism>
<protein>
    <recommendedName>
        <fullName evidence="4">Transmembrane protein</fullName>
    </recommendedName>
</protein>
<evidence type="ECO:0000313" key="2">
    <source>
        <dbReference type="EMBL" id="MFD0724676.1"/>
    </source>
</evidence>
<accession>A0ABW2Y863</accession>
<reference evidence="3" key="1">
    <citation type="journal article" date="2019" name="Int. J. Syst. Evol. Microbiol.">
        <title>The Global Catalogue of Microorganisms (GCM) 10K type strain sequencing project: providing services to taxonomists for standard genome sequencing and annotation.</title>
        <authorList>
            <consortium name="The Broad Institute Genomics Platform"/>
            <consortium name="The Broad Institute Genome Sequencing Center for Infectious Disease"/>
            <person name="Wu L."/>
            <person name="Ma J."/>
        </authorList>
    </citation>
    <scope>NUCLEOTIDE SEQUENCE [LARGE SCALE GENOMIC DNA]</scope>
    <source>
        <strain evidence="3">CCUG 55585</strain>
    </source>
</reference>
<evidence type="ECO:0000256" key="1">
    <source>
        <dbReference type="SAM" id="Phobius"/>
    </source>
</evidence>